<name>A0A0F3GR04_9BACT</name>
<accession>A0A0F3GR04</accession>
<feature type="non-terminal residue" evidence="1">
    <location>
        <position position="1"/>
    </location>
</feature>
<dbReference type="Proteomes" id="UP000033423">
    <property type="component" value="Unassembled WGS sequence"/>
</dbReference>
<comment type="caution">
    <text evidence="1">The sequence shown here is derived from an EMBL/GenBank/DDBJ whole genome shotgun (WGS) entry which is preliminary data.</text>
</comment>
<evidence type="ECO:0000313" key="2">
    <source>
        <dbReference type="Proteomes" id="UP000033423"/>
    </source>
</evidence>
<proteinExistence type="predicted"/>
<evidence type="ECO:0000313" key="1">
    <source>
        <dbReference type="EMBL" id="KJU84350.1"/>
    </source>
</evidence>
<dbReference type="AlphaFoldDB" id="A0A0F3GR04"/>
<dbReference type="EMBL" id="LACI01001508">
    <property type="protein sequence ID" value="KJU84350.1"/>
    <property type="molecule type" value="Genomic_DNA"/>
</dbReference>
<protein>
    <submittedName>
        <fullName evidence="1">Phage-associated protein</fullName>
    </submittedName>
</protein>
<keyword evidence="2" id="KW-1185">Reference proteome</keyword>
<organism evidence="1 2">
    <name type="scientific">Candidatus Magnetobacterium bavaricum</name>
    <dbReference type="NCBI Taxonomy" id="29290"/>
    <lineage>
        <taxon>Bacteria</taxon>
        <taxon>Pseudomonadati</taxon>
        <taxon>Nitrospirota</taxon>
        <taxon>Thermodesulfovibrionia</taxon>
        <taxon>Thermodesulfovibrionales</taxon>
        <taxon>Candidatus Magnetobacteriaceae</taxon>
        <taxon>Candidatus Magnetobacterium</taxon>
    </lineage>
</organism>
<gene>
    <name evidence="1" type="ORF">MBAV_003455</name>
</gene>
<sequence>EYFGNKSSQWLSDLTHKEAPWKNVRKGLTPSTRGSRTITHASMMEYYSSL</sequence>
<reference evidence="1 2" key="1">
    <citation type="submission" date="2015-02" db="EMBL/GenBank/DDBJ databases">
        <title>Single-cell genomics of uncultivated deep-branching MTB reveals a conserved set of magnetosome genes.</title>
        <authorList>
            <person name="Kolinko S."/>
            <person name="Richter M."/>
            <person name="Glockner F.O."/>
            <person name="Brachmann A."/>
            <person name="Schuler D."/>
        </authorList>
    </citation>
    <scope>NUCLEOTIDE SEQUENCE [LARGE SCALE GENOMIC DNA]</scope>
    <source>
        <strain evidence="1">TM-1</strain>
    </source>
</reference>